<dbReference type="Proteomes" id="UP001228113">
    <property type="component" value="Chromosome"/>
</dbReference>
<evidence type="ECO:0000313" key="1">
    <source>
        <dbReference type="EMBL" id="BDU76908.1"/>
    </source>
</evidence>
<dbReference type="KEGG" id="msea:METESE_18660"/>
<accession>A0AA48HER6</accession>
<organism evidence="1 2">
    <name type="scientific">Mesoterricola sediminis</name>
    <dbReference type="NCBI Taxonomy" id="2927980"/>
    <lineage>
        <taxon>Bacteria</taxon>
        <taxon>Pseudomonadati</taxon>
        <taxon>Acidobacteriota</taxon>
        <taxon>Holophagae</taxon>
        <taxon>Holophagales</taxon>
        <taxon>Holophagaceae</taxon>
        <taxon>Mesoterricola</taxon>
    </lineage>
</organism>
<protein>
    <submittedName>
        <fullName evidence="1">Uncharacterized protein</fullName>
    </submittedName>
</protein>
<evidence type="ECO:0000313" key="2">
    <source>
        <dbReference type="Proteomes" id="UP001228113"/>
    </source>
</evidence>
<dbReference type="AlphaFoldDB" id="A0AA48HER6"/>
<proteinExistence type="predicted"/>
<reference evidence="1" key="1">
    <citation type="journal article" date="2023" name="Int. J. Syst. Evol. Microbiol.">
        <title>Mesoterricola silvestris gen. nov., sp. nov., Mesoterricola sediminis sp. nov., Geothrix oryzae sp. nov., Geothrix edaphica sp. nov., Geothrix rubra sp. nov., and Geothrix limicola sp. nov., six novel members of Acidobacteriota isolated from soils.</title>
        <authorList>
            <person name="Itoh H."/>
            <person name="Sugisawa Y."/>
            <person name="Mise K."/>
            <person name="Xu Z."/>
            <person name="Kuniyasu M."/>
            <person name="Ushijima N."/>
            <person name="Kawano K."/>
            <person name="Kobayashi E."/>
            <person name="Shiratori Y."/>
            <person name="Masuda Y."/>
            <person name="Senoo K."/>
        </authorList>
    </citation>
    <scope>NUCLEOTIDE SEQUENCE</scope>
    <source>
        <strain evidence="1">W786</strain>
    </source>
</reference>
<name>A0AA48HER6_9BACT</name>
<dbReference type="RefSeq" id="WP_243330972.1">
    <property type="nucleotide sequence ID" value="NZ_AP027081.1"/>
</dbReference>
<dbReference type="EMBL" id="AP027081">
    <property type="protein sequence ID" value="BDU76908.1"/>
    <property type="molecule type" value="Genomic_DNA"/>
</dbReference>
<sequence length="128" mass="13643">MALAKAAQGTSDPATKTCQILFHAMALEGNLPRGPNLLNPTTPIWSKYLLPFMEGSPAMAFAEEYQAADLAFLDTWVSLKGPAYLKAKLKALGYTTSQGRCKAKDITEAHRRAIVEGASALFAGAAGR</sequence>
<gene>
    <name evidence="1" type="ORF">METESE_18660</name>
</gene>
<keyword evidence="2" id="KW-1185">Reference proteome</keyword>